<dbReference type="PANTHER" id="PTHR44167:SF24">
    <property type="entry name" value="SERINE_THREONINE-PROTEIN KINASE CHK2"/>
    <property type="match status" value="1"/>
</dbReference>
<dbReference type="AlphaFoldDB" id="A0A485KT43"/>
<sequence length="251" mass="28554">MPAADRSLEDIYLKERPGENECRILLQQVAEGLQHFHQNELLHGDVKKLNAVRVGNRLNLIDLDAATTVGDYVGTKFSSGSLPPEMFYKLKSDDEAEQIRQHWSNVKSTNPVLWQKIKPKKGYVVKTFHNKNDILPYDLVEAHPSLDVWAFGALMYQVYSGEELVSTDINKDVLEKEIKEAATWTQEDLNACIRNKILNGNVCDLLEKLLVVKPKNRTSMDAVLKHTYFQVDSSGITKQNLEEIQMKIASK</sequence>
<dbReference type="OrthoDB" id="193242at2759"/>
<keyword evidence="4" id="KW-1185">Reference proteome</keyword>
<dbReference type="InterPro" id="IPR000719">
    <property type="entry name" value="Prot_kinase_dom"/>
</dbReference>
<dbReference type="EMBL" id="CAADRA010005283">
    <property type="protein sequence ID" value="VFT88115.1"/>
    <property type="molecule type" value="Genomic_DNA"/>
</dbReference>
<dbReference type="GO" id="GO:0004674">
    <property type="term" value="F:protein serine/threonine kinase activity"/>
    <property type="evidence" value="ECO:0007669"/>
    <property type="project" value="TreeGrafter"/>
</dbReference>
<reference evidence="2" key="2">
    <citation type="submission" date="2019-06" db="EMBL/GenBank/DDBJ databases">
        <title>Genomics analysis of Aphanomyces spp. identifies a new class of oomycete effector associated with host adaptation.</title>
        <authorList>
            <person name="Gaulin E."/>
        </authorList>
    </citation>
    <scope>NUCLEOTIDE SEQUENCE</scope>
    <source>
        <strain evidence="2">CBS 578.67</strain>
    </source>
</reference>
<dbReference type="PANTHER" id="PTHR44167">
    <property type="entry name" value="OVARIAN-SPECIFIC SERINE/THREONINE-PROTEIN KINASE LOK-RELATED"/>
    <property type="match status" value="1"/>
</dbReference>
<reference evidence="3 4" key="1">
    <citation type="submission" date="2019-03" db="EMBL/GenBank/DDBJ databases">
        <authorList>
            <person name="Gaulin E."/>
            <person name="Dumas B."/>
        </authorList>
    </citation>
    <scope>NUCLEOTIDE SEQUENCE [LARGE SCALE GENOMIC DNA]</scope>
    <source>
        <strain evidence="3">CBS 568.67</strain>
    </source>
</reference>
<proteinExistence type="predicted"/>
<dbReference type="GO" id="GO:0005737">
    <property type="term" value="C:cytoplasm"/>
    <property type="evidence" value="ECO:0007669"/>
    <property type="project" value="TreeGrafter"/>
</dbReference>
<feature type="domain" description="Protein kinase" evidence="1">
    <location>
        <begin position="1"/>
        <end position="229"/>
    </location>
</feature>
<dbReference type="Proteomes" id="UP000332933">
    <property type="component" value="Unassembled WGS sequence"/>
</dbReference>
<evidence type="ECO:0000313" key="4">
    <source>
        <dbReference type="Proteomes" id="UP000332933"/>
    </source>
</evidence>
<gene>
    <name evidence="3" type="primary">Aste57867_11250</name>
    <name evidence="2" type="ORF">As57867_011208</name>
    <name evidence="3" type="ORF">ASTE57867_11250</name>
</gene>
<evidence type="ECO:0000259" key="1">
    <source>
        <dbReference type="PROSITE" id="PS50011"/>
    </source>
</evidence>
<dbReference type="SMART" id="SM00220">
    <property type="entry name" value="S_TKc"/>
    <property type="match status" value="1"/>
</dbReference>
<organism evidence="3 4">
    <name type="scientific">Aphanomyces stellatus</name>
    <dbReference type="NCBI Taxonomy" id="120398"/>
    <lineage>
        <taxon>Eukaryota</taxon>
        <taxon>Sar</taxon>
        <taxon>Stramenopiles</taxon>
        <taxon>Oomycota</taxon>
        <taxon>Saprolegniomycetes</taxon>
        <taxon>Saprolegniales</taxon>
        <taxon>Verrucalvaceae</taxon>
        <taxon>Aphanomyces</taxon>
    </lineage>
</organism>
<dbReference type="SUPFAM" id="SSF56112">
    <property type="entry name" value="Protein kinase-like (PK-like)"/>
    <property type="match status" value="1"/>
</dbReference>
<evidence type="ECO:0000313" key="2">
    <source>
        <dbReference type="EMBL" id="KAF0698114.1"/>
    </source>
</evidence>
<protein>
    <submittedName>
        <fullName evidence="3">Aste57867_11250 protein</fullName>
    </submittedName>
</protein>
<dbReference type="Gene3D" id="1.10.510.10">
    <property type="entry name" value="Transferase(Phosphotransferase) domain 1"/>
    <property type="match status" value="1"/>
</dbReference>
<dbReference type="EMBL" id="VJMH01005262">
    <property type="protein sequence ID" value="KAF0698114.1"/>
    <property type="molecule type" value="Genomic_DNA"/>
</dbReference>
<dbReference type="GO" id="GO:0005634">
    <property type="term" value="C:nucleus"/>
    <property type="evidence" value="ECO:0007669"/>
    <property type="project" value="TreeGrafter"/>
</dbReference>
<dbReference type="GO" id="GO:0005524">
    <property type="term" value="F:ATP binding"/>
    <property type="evidence" value="ECO:0007669"/>
    <property type="project" value="InterPro"/>
</dbReference>
<dbReference type="InterPro" id="IPR011009">
    <property type="entry name" value="Kinase-like_dom_sf"/>
</dbReference>
<dbReference type="PROSITE" id="PS50011">
    <property type="entry name" value="PROTEIN_KINASE_DOM"/>
    <property type="match status" value="1"/>
</dbReference>
<name>A0A485KT43_9STRA</name>
<evidence type="ECO:0000313" key="3">
    <source>
        <dbReference type="EMBL" id="VFT88115.1"/>
    </source>
</evidence>
<accession>A0A485KT43</accession>
<dbReference type="Pfam" id="PF00069">
    <property type="entry name" value="Pkinase"/>
    <property type="match status" value="1"/>
</dbReference>
<dbReference type="GO" id="GO:0044773">
    <property type="term" value="P:mitotic DNA damage checkpoint signaling"/>
    <property type="evidence" value="ECO:0007669"/>
    <property type="project" value="TreeGrafter"/>
</dbReference>